<evidence type="ECO:0000313" key="7">
    <source>
        <dbReference type="Proteomes" id="UP000746595"/>
    </source>
</evidence>
<protein>
    <recommendedName>
        <fullName evidence="1">D-inositol 3-phosphate glycosyltransferase</fullName>
    </recommendedName>
</protein>
<dbReference type="InterPro" id="IPR050194">
    <property type="entry name" value="Glycosyltransferase_grp1"/>
</dbReference>
<sequence length="406" mass="45233">MSVGAIRVLLLTHSYSPEVSPPQRRWDSFVFVMRNAGWNVQVVTPRSGPIGEGESKRRLLGSVEVGSHGEYIRGYASMKKSRRITGKILKNALDGALMLPRALLQARPNVVIATVPALPTMFIGYLVAKLFNRPLLLEMRDAWPELISDSRILRWKWLTRLAQWGVRFVQRRATMVVTVTDGFAQILTRDGVRAVHTIHNGISTRNFEPLPAAPERTDSKLHVLYLGNLGESQGLESVILASTMVSEHVKVRIVGAGTANERLRLFAQKIEADVDFQEPVRGEALRSHYQWADTCVVSLRDDWASFNHTVPSKIYELLSLGCHITGIVKGEAAQIISDADAGDIVDHDPNHIADLWRELSANRQKLNVGSTGRDWVFEKASLEKLGQKYVELIRGIAARGTNNDGH</sequence>
<feature type="domain" description="Glycosyltransferase subfamily 4-like N-terminal" evidence="5">
    <location>
        <begin position="33"/>
        <end position="201"/>
    </location>
</feature>
<evidence type="ECO:0000256" key="1">
    <source>
        <dbReference type="ARBA" id="ARBA00021292"/>
    </source>
</evidence>
<dbReference type="RefSeq" id="WP_168153466.1">
    <property type="nucleotide sequence ID" value="NZ_JAAWVT010000014.1"/>
</dbReference>
<name>A0ABX1GAK4_9MICC</name>
<dbReference type="SUPFAM" id="SSF53756">
    <property type="entry name" value="UDP-Glycosyltransferase/glycogen phosphorylase"/>
    <property type="match status" value="1"/>
</dbReference>
<accession>A0ABX1GAK4</accession>
<dbReference type="Pfam" id="PF00534">
    <property type="entry name" value="Glycos_transf_1"/>
    <property type="match status" value="1"/>
</dbReference>
<evidence type="ECO:0000313" key="6">
    <source>
        <dbReference type="EMBL" id="NKG22726.1"/>
    </source>
</evidence>
<dbReference type="InterPro" id="IPR028098">
    <property type="entry name" value="Glyco_trans_4-like_N"/>
</dbReference>
<organism evidence="6 7">
    <name type="scientific">Paeniglutamicibacter terrestris</name>
    <dbReference type="NCBI Taxonomy" id="2723403"/>
    <lineage>
        <taxon>Bacteria</taxon>
        <taxon>Bacillati</taxon>
        <taxon>Actinomycetota</taxon>
        <taxon>Actinomycetes</taxon>
        <taxon>Micrococcales</taxon>
        <taxon>Micrococcaceae</taxon>
        <taxon>Paeniglutamicibacter</taxon>
    </lineage>
</organism>
<dbReference type="Gene3D" id="3.40.50.2000">
    <property type="entry name" value="Glycogen Phosphorylase B"/>
    <property type="match status" value="2"/>
</dbReference>
<gene>
    <name evidence="6" type="ORF">HED64_18695</name>
</gene>
<dbReference type="PANTHER" id="PTHR45947:SF3">
    <property type="entry name" value="SULFOQUINOVOSYL TRANSFERASE SQD2"/>
    <property type="match status" value="1"/>
</dbReference>
<evidence type="ECO:0000256" key="3">
    <source>
        <dbReference type="ARBA" id="ARBA00022679"/>
    </source>
</evidence>
<reference evidence="6 7" key="1">
    <citation type="submission" date="2020-04" db="EMBL/GenBank/DDBJ databases">
        <title>Paeniglutamicibacter sp. ANT13_2, a novel actinomycete isolated from sediment in Antarctica.</title>
        <authorList>
            <person name="Sakdapetsiri C."/>
            <person name="Pinyakong O."/>
        </authorList>
    </citation>
    <scope>NUCLEOTIDE SEQUENCE [LARGE SCALE GENOMIC DNA]</scope>
    <source>
        <strain evidence="6 7">ANT13_2</strain>
    </source>
</reference>
<comment type="caution">
    <text evidence="6">The sequence shown here is derived from an EMBL/GenBank/DDBJ whole genome shotgun (WGS) entry which is preliminary data.</text>
</comment>
<feature type="domain" description="Glycosyl transferase family 1" evidence="4">
    <location>
        <begin position="215"/>
        <end position="365"/>
    </location>
</feature>
<dbReference type="EMBL" id="JAAWVT010000014">
    <property type="protein sequence ID" value="NKG22726.1"/>
    <property type="molecule type" value="Genomic_DNA"/>
</dbReference>
<proteinExistence type="predicted"/>
<keyword evidence="7" id="KW-1185">Reference proteome</keyword>
<dbReference type="PANTHER" id="PTHR45947">
    <property type="entry name" value="SULFOQUINOVOSYL TRANSFERASE SQD2"/>
    <property type="match status" value="1"/>
</dbReference>
<keyword evidence="2" id="KW-0328">Glycosyltransferase</keyword>
<dbReference type="Proteomes" id="UP000746595">
    <property type="component" value="Unassembled WGS sequence"/>
</dbReference>
<keyword evidence="3" id="KW-0808">Transferase</keyword>
<dbReference type="Pfam" id="PF13579">
    <property type="entry name" value="Glyco_trans_4_4"/>
    <property type="match status" value="1"/>
</dbReference>
<evidence type="ECO:0000256" key="2">
    <source>
        <dbReference type="ARBA" id="ARBA00022676"/>
    </source>
</evidence>
<dbReference type="InterPro" id="IPR001296">
    <property type="entry name" value="Glyco_trans_1"/>
</dbReference>
<dbReference type="CDD" id="cd03794">
    <property type="entry name" value="GT4_WbuB-like"/>
    <property type="match status" value="1"/>
</dbReference>
<evidence type="ECO:0000259" key="4">
    <source>
        <dbReference type="Pfam" id="PF00534"/>
    </source>
</evidence>
<evidence type="ECO:0000259" key="5">
    <source>
        <dbReference type="Pfam" id="PF13579"/>
    </source>
</evidence>